<feature type="region of interest" description="Disordered" evidence="5">
    <location>
        <begin position="1"/>
        <end position="21"/>
    </location>
</feature>
<feature type="compositionally biased region" description="Basic and acidic residues" evidence="5">
    <location>
        <begin position="129"/>
        <end position="138"/>
    </location>
</feature>
<dbReference type="Pfam" id="PF02847">
    <property type="entry name" value="MA3"/>
    <property type="match status" value="1"/>
</dbReference>
<feature type="region of interest" description="Disordered" evidence="5">
    <location>
        <begin position="536"/>
        <end position="672"/>
    </location>
</feature>
<dbReference type="GO" id="GO:0006417">
    <property type="term" value="P:regulation of translation"/>
    <property type="evidence" value="ECO:0007669"/>
    <property type="project" value="UniProtKB-KW"/>
</dbReference>
<dbReference type="GO" id="GO:0003743">
    <property type="term" value="F:translation initiation factor activity"/>
    <property type="evidence" value="ECO:0007669"/>
    <property type="project" value="UniProtKB-KW"/>
</dbReference>
<keyword evidence="3" id="KW-0810">Translation regulation</keyword>
<organism evidence="7">
    <name type="scientific">Araucaria cunninghamii</name>
    <name type="common">Hoop pine</name>
    <name type="synonym">Moreton Bay pine</name>
    <dbReference type="NCBI Taxonomy" id="56994"/>
    <lineage>
        <taxon>Eukaryota</taxon>
        <taxon>Viridiplantae</taxon>
        <taxon>Streptophyta</taxon>
        <taxon>Embryophyta</taxon>
        <taxon>Tracheophyta</taxon>
        <taxon>Spermatophyta</taxon>
        <taxon>Pinopsida</taxon>
        <taxon>Pinidae</taxon>
        <taxon>Conifers II</taxon>
        <taxon>Araucariales</taxon>
        <taxon>Araucariaceae</taxon>
        <taxon>Araucaria</taxon>
    </lineage>
</organism>
<dbReference type="FunFam" id="1.25.40.180:FF:000027">
    <property type="entry name" value="Eukaryotic translation initiation factor isoform 4G-2"/>
    <property type="match status" value="1"/>
</dbReference>
<proteinExistence type="inferred from homology"/>
<feature type="compositionally biased region" description="Polar residues" evidence="5">
    <location>
        <begin position="570"/>
        <end position="584"/>
    </location>
</feature>
<dbReference type="PANTHER" id="PTHR23253">
    <property type="entry name" value="EUKARYOTIC TRANSLATION INITIATION FACTOR 4 GAMMA"/>
    <property type="match status" value="1"/>
</dbReference>
<dbReference type="Gene3D" id="1.25.40.180">
    <property type="match status" value="2"/>
</dbReference>
<dbReference type="GO" id="GO:0016281">
    <property type="term" value="C:eukaryotic translation initiation factor 4F complex"/>
    <property type="evidence" value="ECO:0007669"/>
    <property type="project" value="TreeGrafter"/>
</dbReference>
<accession>A0A0D6QW12</accession>
<evidence type="ECO:0000259" key="6">
    <source>
        <dbReference type="PROSITE" id="PS51366"/>
    </source>
</evidence>
<dbReference type="SUPFAM" id="SSF48371">
    <property type="entry name" value="ARM repeat"/>
    <property type="match status" value="2"/>
</dbReference>
<evidence type="ECO:0000313" key="7">
    <source>
        <dbReference type="EMBL" id="JAG94183.1"/>
    </source>
</evidence>
<evidence type="ECO:0000256" key="4">
    <source>
        <dbReference type="ARBA" id="ARBA00022917"/>
    </source>
</evidence>
<dbReference type="EMBL" id="GCKF01044361">
    <property type="protein sequence ID" value="JAG94183.1"/>
    <property type="molecule type" value="Transcribed_RNA"/>
</dbReference>
<keyword evidence="2" id="KW-0396">Initiation factor</keyword>
<dbReference type="InterPro" id="IPR003890">
    <property type="entry name" value="MIF4G-like_typ-3"/>
</dbReference>
<protein>
    <recommendedName>
        <fullName evidence="6">MI domain-containing protein</fullName>
    </recommendedName>
</protein>
<keyword evidence="4" id="KW-0648">Protein biosynthesis</keyword>
<dbReference type="SMART" id="SM00543">
    <property type="entry name" value="MIF4G"/>
    <property type="match status" value="1"/>
</dbReference>
<evidence type="ECO:0000256" key="1">
    <source>
        <dbReference type="ARBA" id="ARBA00005775"/>
    </source>
</evidence>
<sequence>MQADQPINLRPGGGVKGRSFGSRFDSSAAAATVAGSAYADSTHGPPQGLRPIGVGGFGSSARTLDSRFDSHERIRYTREQLLQLQEAVVTIPDEIRKARQEIESELVSDEPTWSRGDANVQAQSQLRYAEPDTRDWRGRAPPPPGGPEERSWETIRESREFSARKSEDSYGRQQESSYYSARQEQSNTQFAKLQVSQAPGVGPAPALVKAAVPWSARRGVLSEKDKVLKTVKGILNKLTPEKFDVLKDQLINAGITSADILQGVISLIFEKAVLEPTFCPMYAELCDDLSKALPQFPSDEPDGKPIAFRRILLNICQEAFEGSHNLRAEIKQMTAPDQESERRDKERMVKLRTLGNIRLIGELFKQKMIPERIVHHCVQELLGPDSKVTPAEENVEALCQLFNTVGKQLEENPKSRIINDSYFARMKELSKNPNLPSRMRFMVRDILDLRANKWIPRREEVKAKTINEIHSEAEQKLGLRPGSTNLRNGRGAPNMMGGGGFGIGQPGRMMPGMPGMQGMMPGMPGMMPGMPRKMPGMPGSDPDGWEGLSRGRMGSKNEGLMSSPGVTPGQGRSQASITKPSVGNSKLLPQGTGGFLSGKPSALLQNAGGRPLASLAPNVGPPESLSQGPFGGPPKSYVSPGTSRVEPEKDKFPAPQTITERPASAGKPPKDLDKKSKSLLEEFFSVRDFNEAKLCVEELKWPDYYPEFVLQAILLAMEKEKSELHVDLIAQLLEYLHSQKILFERDIKSGILLVAETCDDITIDIPLAPKFLGEIIGKLSLVGATDLRVLKEAMAKVEDKQIRRTIYEAALRIINSSPAAERILVPGDHEECKKLVT</sequence>
<feature type="region of interest" description="Disordered" evidence="5">
    <location>
        <begin position="108"/>
        <end position="183"/>
    </location>
</feature>
<evidence type="ECO:0000256" key="3">
    <source>
        <dbReference type="ARBA" id="ARBA00022845"/>
    </source>
</evidence>
<comment type="similarity">
    <text evidence="1">Belongs to the eukaryotic initiation factor 4G family.</text>
</comment>
<feature type="domain" description="MI" evidence="6">
    <location>
        <begin position="671"/>
        <end position="795"/>
    </location>
</feature>
<evidence type="ECO:0000256" key="5">
    <source>
        <dbReference type="SAM" id="MobiDB-lite"/>
    </source>
</evidence>
<evidence type="ECO:0000256" key="2">
    <source>
        <dbReference type="ARBA" id="ARBA00022540"/>
    </source>
</evidence>
<dbReference type="Pfam" id="PF02854">
    <property type="entry name" value="MIF4G"/>
    <property type="match status" value="1"/>
</dbReference>
<feature type="compositionally biased region" description="Polar residues" evidence="5">
    <location>
        <begin position="171"/>
        <end position="183"/>
    </location>
</feature>
<dbReference type="PANTHER" id="PTHR23253:SF53">
    <property type="entry name" value="EUKARYOTIC TRANSLATION INITIATION FACTOR ISOFORM 4G-1"/>
    <property type="match status" value="1"/>
</dbReference>
<dbReference type="SMART" id="SM00544">
    <property type="entry name" value="MA3"/>
    <property type="match status" value="1"/>
</dbReference>
<reference evidence="7" key="1">
    <citation type="submission" date="2015-03" db="EMBL/GenBank/DDBJ databases">
        <title>A transcriptome of Araucaria cunninghamii, an australian fine timber species.</title>
        <authorList>
            <person name="Jing Yi C.J.Y."/>
            <person name="Yin San L.Y.S."/>
            <person name="Abdul Karim S.S."/>
            <person name="Wan Azmi N.N."/>
            <person name="Hercus R.R."/>
            <person name="Croft L.L."/>
        </authorList>
    </citation>
    <scope>NUCLEOTIDE SEQUENCE</scope>
    <source>
        <strain evidence="7">MI0301</strain>
        <tissue evidence="7">Leaf</tissue>
    </source>
</reference>
<dbReference type="InterPro" id="IPR003891">
    <property type="entry name" value="Initiation_fac_eIF4g_MI"/>
</dbReference>
<dbReference type="AlphaFoldDB" id="A0A0D6QW12"/>
<dbReference type="InterPro" id="IPR016024">
    <property type="entry name" value="ARM-type_fold"/>
</dbReference>
<dbReference type="PROSITE" id="PS51366">
    <property type="entry name" value="MI"/>
    <property type="match status" value="1"/>
</dbReference>
<dbReference type="GO" id="GO:0003729">
    <property type="term" value="F:mRNA binding"/>
    <property type="evidence" value="ECO:0007669"/>
    <property type="project" value="TreeGrafter"/>
</dbReference>
<name>A0A0D6QW12_ARACU</name>
<feature type="compositionally biased region" description="Basic and acidic residues" evidence="5">
    <location>
        <begin position="147"/>
        <end position="170"/>
    </location>
</feature>